<dbReference type="GO" id="GO:0008080">
    <property type="term" value="F:N-acetyltransferase activity"/>
    <property type="evidence" value="ECO:0007669"/>
    <property type="project" value="InterPro"/>
</dbReference>
<dbReference type="Gene3D" id="3.40.630.30">
    <property type="match status" value="1"/>
</dbReference>
<keyword evidence="1 3" id="KW-0808">Transferase</keyword>
<keyword evidence="4" id="KW-1185">Reference proteome</keyword>
<accession>A0A1M6EC08</accession>
<dbReference type="PROSITE" id="PS51186">
    <property type="entry name" value="GNAT"/>
    <property type="match status" value="1"/>
</dbReference>
<dbReference type="Proteomes" id="UP000184608">
    <property type="component" value="Unassembled WGS sequence"/>
</dbReference>
<evidence type="ECO:0000313" key="4">
    <source>
        <dbReference type="Proteomes" id="UP000184608"/>
    </source>
</evidence>
<dbReference type="CDD" id="cd04301">
    <property type="entry name" value="NAT_SF"/>
    <property type="match status" value="1"/>
</dbReference>
<dbReference type="SUPFAM" id="SSF55729">
    <property type="entry name" value="Acyl-CoA N-acyltransferases (Nat)"/>
    <property type="match status" value="1"/>
</dbReference>
<proteinExistence type="predicted"/>
<evidence type="ECO:0000259" key="2">
    <source>
        <dbReference type="PROSITE" id="PS51186"/>
    </source>
</evidence>
<dbReference type="EMBL" id="FQXZ01000049">
    <property type="protein sequence ID" value="SHI82838.1"/>
    <property type="molecule type" value="Genomic_DNA"/>
</dbReference>
<dbReference type="InterPro" id="IPR016181">
    <property type="entry name" value="Acyl_CoA_acyltransferase"/>
</dbReference>
<evidence type="ECO:0000313" key="3">
    <source>
        <dbReference type="EMBL" id="SHI82838.1"/>
    </source>
</evidence>
<dbReference type="RefSeq" id="WP_073606014.1">
    <property type="nucleotide sequence ID" value="NZ_FQXZ01000049.1"/>
</dbReference>
<sequence length="161" mass="18323">MKIRPATQEDIDSLIRLLNQIGQLHHEHEPLVFTAPSGDHKAFWLKALEEEGRLFRVAVIQEQGKEKIAGLITARIDVNETIPFITRSPLCRIGTIVVDEACRQMGIGRALILDCEQWAQSHNAFQIRLEVMSFNASAKSFYDRLGYRPQSEIRAKNLLLT</sequence>
<dbReference type="Pfam" id="PF00583">
    <property type="entry name" value="Acetyltransf_1"/>
    <property type="match status" value="1"/>
</dbReference>
<dbReference type="InterPro" id="IPR000182">
    <property type="entry name" value="GNAT_dom"/>
</dbReference>
<dbReference type="InterPro" id="IPR050769">
    <property type="entry name" value="NAT_camello-type"/>
</dbReference>
<dbReference type="OrthoDB" id="6869927at2"/>
<dbReference type="STRING" id="1216006.VA7868_04420"/>
<dbReference type="PANTHER" id="PTHR13947">
    <property type="entry name" value="GNAT FAMILY N-ACETYLTRANSFERASE"/>
    <property type="match status" value="1"/>
</dbReference>
<protein>
    <submittedName>
        <fullName evidence="3">Putative acetyltransferase</fullName>
    </submittedName>
</protein>
<reference evidence="3 4" key="1">
    <citation type="submission" date="2016-11" db="EMBL/GenBank/DDBJ databases">
        <authorList>
            <person name="Jaros S."/>
            <person name="Januszkiewicz K."/>
            <person name="Wedrychowicz H."/>
        </authorList>
    </citation>
    <scope>NUCLEOTIDE SEQUENCE [LARGE SCALE GENOMIC DNA]</scope>
    <source>
        <strain evidence="3 4">CECT 7868</strain>
    </source>
</reference>
<organism evidence="3 4">
    <name type="scientific">Vibrio aerogenes CECT 7868</name>
    <dbReference type="NCBI Taxonomy" id="1216006"/>
    <lineage>
        <taxon>Bacteria</taxon>
        <taxon>Pseudomonadati</taxon>
        <taxon>Pseudomonadota</taxon>
        <taxon>Gammaproteobacteria</taxon>
        <taxon>Vibrionales</taxon>
        <taxon>Vibrionaceae</taxon>
        <taxon>Vibrio</taxon>
    </lineage>
</organism>
<gene>
    <name evidence="3" type="ORF">VA7868_04420</name>
</gene>
<feature type="domain" description="N-acetyltransferase" evidence="2">
    <location>
        <begin position="1"/>
        <end position="161"/>
    </location>
</feature>
<evidence type="ECO:0000256" key="1">
    <source>
        <dbReference type="ARBA" id="ARBA00022679"/>
    </source>
</evidence>
<name>A0A1M6EC08_9VIBR</name>
<dbReference type="PANTHER" id="PTHR13947:SF37">
    <property type="entry name" value="LD18367P"/>
    <property type="match status" value="1"/>
</dbReference>
<dbReference type="AlphaFoldDB" id="A0A1M6EC08"/>